<protein>
    <submittedName>
        <fullName evidence="1">Uncharacterized protein</fullName>
    </submittedName>
</protein>
<sequence length="57" mass="6200">MAPIPVQASPILVRVAPIPVQESPILVQVPPIPVQAPSIPVQTFLAYLSPYYNQTYS</sequence>
<dbReference type="RefSeq" id="WP_213111078.1">
    <property type="nucleotide sequence ID" value="NZ_JAGYPJ010000001.1"/>
</dbReference>
<evidence type="ECO:0000313" key="2">
    <source>
        <dbReference type="Proteomes" id="UP000682713"/>
    </source>
</evidence>
<gene>
    <name evidence="1" type="ORF">KHA93_12780</name>
</gene>
<name>A0A942TPH8_9BACI</name>
<dbReference type="EMBL" id="JAGYPJ010000001">
    <property type="protein sequence ID" value="MBS4200506.1"/>
    <property type="molecule type" value="Genomic_DNA"/>
</dbReference>
<evidence type="ECO:0000313" key="1">
    <source>
        <dbReference type="EMBL" id="MBS4200506.1"/>
    </source>
</evidence>
<accession>A0A942TPH8</accession>
<organism evidence="1 2">
    <name type="scientific">Lederbergia citrisecunda</name>
    <dbReference type="NCBI Taxonomy" id="2833583"/>
    <lineage>
        <taxon>Bacteria</taxon>
        <taxon>Bacillati</taxon>
        <taxon>Bacillota</taxon>
        <taxon>Bacilli</taxon>
        <taxon>Bacillales</taxon>
        <taxon>Bacillaceae</taxon>
        <taxon>Lederbergia</taxon>
    </lineage>
</organism>
<reference evidence="1 2" key="1">
    <citation type="submission" date="2021-05" db="EMBL/GenBank/DDBJ databases">
        <title>Novel Bacillus species.</title>
        <authorList>
            <person name="Liu G."/>
        </authorList>
    </citation>
    <scope>NUCLEOTIDE SEQUENCE [LARGE SCALE GENOMIC DNA]</scope>
    <source>
        <strain evidence="1 2">FJAT-49732</strain>
    </source>
</reference>
<keyword evidence="2" id="KW-1185">Reference proteome</keyword>
<proteinExistence type="predicted"/>
<comment type="caution">
    <text evidence="1">The sequence shown here is derived from an EMBL/GenBank/DDBJ whole genome shotgun (WGS) entry which is preliminary data.</text>
</comment>
<dbReference type="AlphaFoldDB" id="A0A942TPH8"/>
<dbReference type="Proteomes" id="UP000682713">
    <property type="component" value="Unassembled WGS sequence"/>
</dbReference>